<dbReference type="RefSeq" id="WP_235051546.1">
    <property type="nucleotide sequence ID" value="NZ_JAKFHA010000004.1"/>
</dbReference>
<dbReference type="SMART" id="SM00829">
    <property type="entry name" value="PKS_ER"/>
    <property type="match status" value="1"/>
</dbReference>
<dbReference type="AlphaFoldDB" id="A0AA41PXV6"/>
<evidence type="ECO:0000259" key="2">
    <source>
        <dbReference type="SMART" id="SM00829"/>
    </source>
</evidence>
<accession>A0AA41PXV6</accession>
<dbReference type="EMBL" id="JAKFHA010000004">
    <property type="protein sequence ID" value="MCF2527390.1"/>
    <property type="molecule type" value="Genomic_DNA"/>
</dbReference>
<proteinExistence type="predicted"/>
<dbReference type="PANTHER" id="PTHR44154">
    <property type="entry name" value="QUINONE OXIDOREDUCTASE"/>
    <property type="match status" value="1"/>
</dbReference>
<dbReference type="InterPro" id="IPR011032">
    <property type="entry name" value="GroES-like_sf"/>
</dbReference>
<dbReference type="Pfam" id="PF13602">
    <property type="entry name" value="ADH_zinc_N_2"/>
    <property type="match status" value="1"/>
</dbReference>
<dbReference type="Gene3D" id="3.40.50.720">
    <property type="entry name" value="NAD(P)-binding Rossmann-like Domain"/>
    <property type="match status" value="1"/>
</dbReference>
<feature type="domain" description="Enoyl reductase (ER)" evidence="2">
    <location>
        <begin position="10"/>
        <end position="304"/>
    </location>
</feature>
<dbReference type="Proteomes" id="UP001165378">
    <property type="component" value="Unassembled WGS sequence"/>
</dbReference>
<sequence length="310" mass="31528">MRAAVVTTFGGPGNLHLAEIPAPRPAAGEVLVRIRAAGILPFDTGLRAGHMPPAMTPGYPEHPVVPGNEFAGTVAEAGAGVTAFAPGDDVLGFTTTGAYAEYIAVPAGNLAAKPAGMPWDVAAALSGNGQGAHMALRQLGVGPGDVLVVHAAAGGLGTIAVQLARHFGAAKVIGTASEANHDYLRSLGATPVTYGPGLVDRIRAAAPEGVDAALDAAGPEALHASVELVEDRKRIVTMISDAEARELGLPEWSGVRTGERLAELADLWTQGAFTLHIRAAYPLAEAADAHRAIETGHGRGKLVLTVGEDA</sequence>
<comment type="caution">
    <text evidence="3">The sequence shown here is derived from an EMBL/GenBank/DDBJ whole genome shotgun (WGS) entry which is preliminary data.</text>
</comment>
<reference evidence="3" key="1">
    <citation type="submission" date="2022-01" db="EMBL/GenBank/DDBJ databases">
        <title>Genome-Based Taxonomic Classification of the Phylum Actinobacteria.</title>
        <authorList>
            <person name="Gao Y."/>
        </authorList>
    </citation>
    <scope>NUCLEOTIDE SEQUENCE</scope>
    <source>
        <strain evidence="3">KLBMP 8922</strain>
    </source>
</reference>
<dbReference type="Pfam" id="PF08240">
    <property type="entry name" value="ADH_N"/>
    <property type="match status" value="1"/>
</dbReference>
<dbReference type="InterPro" id="IPR051603">
    <property type="entry name" value="Zinc-ADH_QOR/CCCR"/>
</dbReference>
<evidence type="ECO:0000313" key="4">
    <source>
        <dbReference type="Proteomes" id="UP001165378"/>
    </source>
</evidence>
<dbReference type="InterPro" id="IPR036291">
    <property type="entry name" value="NAD(P)-bd_dom_sf"/>
</dbReference>
<dbReference type="PANTHER" id="PTHR44154:SF1">
    <property type="entry name" value="QUINONE OXIDOREDUCTASE"/>
    <property type="match status" value="1"/>
</dbReference>
<dbReference type="SUPFAM" id="SSF50129">
    <property type="entry name" value="GroES-like"/>
    <property type="match status" value="1"/>
</dbReference>
<dbReference type="Gene3D" id="3.90.180.10">
    <property type="entry name" value="Medium-chain alcohol dehydrogenases, catalytic domain"/>
    <property type="match status" value="1"/>
</dbReference>
<name>A0AA41PXV6_9ACTN</name>
<protein>
    <submittedName>
        <fullName evidence="3">NADP-dependent oxidoreductase</fullName>
    </submittedName>
</protein>
<evidence type="ECO:0000313" key="3">
    <source>
        <dbReference type="EMBL" id="MCF2527390.1"/>
    </source>
</evidence>
<dbReference type="InterPro" id="IPR013154">
    <property type="entry name" value="ADH-like_N"/>
</dbReference>
<evidence type="ECO:0000256" key="1">
    <source>
        <dbReference type="ARBA" id="ARBA00022857"/>
    </source>
</evidence>
<dbReference type="CDD" id="cd05289">
    <property type="entry name" value="MDR_like_2"/>
    <property type="match status" value="1"/>
</dbReference>
<organism evidence="3 4">
    <name type="scientific">Yinghuangia soli</name>
    <dbReference type="NCBI Taxonomy" id="2908204"/>
    <lineage>
        <taxon>Bacteria</taxon>
        <taxon>Bacillati</taxon>
        <taxon>Actinomycetota</taxon>
        <taxon>Actinomycetes</taxon>
        <taxon>Kitasatosporales</taxon>
        <taxon>Streptomycetaceae</taxon>
        <taxon>Yinghuangia</taxon>
    </lineage>
</organism>
<dbReference type="SUPFAM" id="SSF51735">
    <property type="entry name" value="NAD(P)-binding Rossmann-fold domains"/>
    <property type="match status" value="1"/>
</dbReference>
<dbReference type="InterPro" id="IPR020843">
    <property type="entry name" value="ER"/>
</dbReference>
<gene>
    <name evidence="3" type="ORF">LZ495_09220</name>
</gene>
<keyword evidence="4" id="KW-1185">Reference proteome</keyword>
<keyword evidence="1" id="KW-0521">NADP</keyword>
<dbReference type="GO" id="GO:0016491">
    <property type="term" value="F:oxidoreductase activity"/>
    <property type="evidence" value="ECO:0007669"/>
    <property type="project" value="InterPro"/>
</dbReference>